<dbReference type="CDD" id="cd00176">
    <property type="entry name" value="SPEC"/>
    <property type="match status" value="2"/>
</dbReference>
<dbReference type="SMART" id="SM00150">
    <property type="entry name" value="SPEC"/>
    <property type="match status" value="4"/>
</dbReference>
<dbReference type="Proteomes" id="UP000275408">
    <property type="component" value="Unassembled WGS sequence"/>
</dbReference>
<dbReference type="InterPro" id="IPR001715">
    <property type="entry name" value="CH_dom"/>
</dbReference>
<evidence type="ECO:0000256" key="2">
    <source>
        <dbReference type="ARBA" id="ARBA00023203"/>
    </source>
</evidence>
<sequence length="802" mass="92938">MASENTSRKSSLRKFQAAATTVQRNTQYTRKFTQLNLGELTSLLNMNGQEAEVARQNSMKIKRMISDRSGERETLHRKTFTKWVNARLAQHDPPMEIKDVVIDFMDGKMLLNMMEVLCNTKLKKEKGNLRVHKLNNVEQAMKLLEKQKVKLVGINAFDIVDGKPRVILGLMWSVILRFQVQEVMQETVTEETAKSFNVEKKLLDWCKERLKGYEEYVTISDFSSSWRDGLAFNALVHSYGPGLFDFNAIAQSSTRTRLDNSFKMAEKHFGVPRYLDSTDIDVEKPDKKLIIMYLTEMYNYLEGNKAKERNVSVMMENPCIVDNVEAVEGALNDSFDNLDSKPAFSQSEHDKAVADLGKKLNEVESGLSDAEHTKPVYDENDSVNLEEVTKQLEEQKKFRQDLEPLKSHTYEVLNEGRSMIGEGYFDLGEKEHFQDRMDNVDKRLQNLLEQSKRDQDKLSQQRSVLLKQQLNKMTIWLKKAEQKKDTGDDIGPTYETVKEQLEEHQKFQEGVGDMSLVASVLRSDLTDPDLDDKTREQIKNVNEKWATAWNWSEDRNQKLTKAMIDWQKFRDEELILLNWLSQKEKTLKEVSNTDVADEQQVKESLELLEATQKELEEQEERLQRLRQLGKDLIEDSGRDEETTKEIEAQLQDFDDCWNHVAKRVIDEKEKLINTQNKMKEMYDLVDSVNQWVDDGQALINGYKEDLPSDEQENLKKRAQIKLEEKTAMQVKVDRVNRLGKDVCEILDGPSQKAVKGELQQFNDRWQDVCAALESYNDKGYPDVNGNECCIVRIIKRKVKSLS</sequence>
<dbReference type="AlphaFoldDB" id="A0A3M6UY13"/>
<keyword evidence="3" id="KW-0175">Coiled coil</keyword>
<gene>
    <name evidence="5" type="ORF">pdam_00010759</name>
</gene>
<dbReference type="GO" id="GO:0003779">
    <property type="term" value="F:actin binding"/>
    <property type="evidence" value="ECO:0007669"/>
    <property type="project" value="UniProtKB-KW"/>
</dbReference>
<dbReference type="InterPro" id="IPR018159">
    <property type="entry name" value="Spectrin/alpha-actinin"/>
</dbReference>
<evidence type="ECO:0000259" key="4">
    <source>
        <dbReference type="PROSITE" id="PS50021"/>
    </source>
</evidence>
<dbReference type="STRING" id="46731.A0A3M6UY13"/>
<dbReference type="PROSITE" id="PS50021">
    <property type="entry name" value="CH"/>
    <property type="match status" value="2"/>
</dbReference>
<dbReference type="InterPro" id="IPR036872">
    <property type="entry name" value="CH_dom_sf"/>
</dbReference>
<reference evidence="5 6" key="1">
    <citation type="journal article" date="2018" name="Sci. Rep.">
        <title>Comparative analysis of the Pocillopora damicornis genome highlights role of immune system in coral evolution.</title>
        <authorList>
            <person name="Cunning R."/>
            <person name="Bay R.A."/>
            <person name="Gillette P."/>
            <person name="Baker A.C."/>
            <person name="Traylor-Knowles N."/>
        </authorList>
    </citation>
    <scope>NUCLEOTIDE SEQUENCE [LARGE SCALE GENOMIC DNA]</scope>
    <source>
        <strain evidence="5">RSMAS</strain>
        <tissue evidence="5">Whole animal</tissue>
    </source>
</reference>
<keyword evidence="6" id="KW-1185">Reference proteome</keyword>
<dbReference type="Pfam" id="PF00307">
    <property type="entry name" value="CH"/>
    <property type="match status" value="2"/>
</dbReference>
<dbReference type="EMBL" id="RCHS01000500">
    <property type="protein sequence ID" value="RMX58479.1"/>
    <property type="molecule type" value="Genomic_DNA"/>
</dbReference>
<dbReference type="Gene3D" id="1.10.418.10">
    <property type="entry name" value="Calponin-like domain"/>
    <property type="match status" value="2"/>
</dbReference>
<dbReference type="SMART" id="SM00033">
    <property type="entry name" value="CH"/>
    <property type="match status" value="2"/>
</dbReference>
<protein>
    <recommendedName>
        <fullName evidence="4">Calponin-homology (CH) domain-containing protein</fullName>
    </recommendedName>
</protein>
<keyword evidence="2" id="KW-0009">Actin-binding</keyword>
<keyword evidence="1" id="KW-0677">Repeat</keyword>
<feature type="coiled-coil region" evidence="3">
    <location>
        <begin position="430"/>
        <end position="461"/>
    </location>
</feature>
<dbReference type="Gene3D" id="1.20.58.60">
    <property type="match status" value="3"/>
</dbReference>
<evidence type="ECO:0000313" key="5">
    <source>
        <dbReference type="EMBL" id="RMX58479.1"/>
    </source>
</evidence>
<dbReference type="PROSITE" id="PS00020">
    <property type="entry name" value="ACTININ_2"/>
    <property type="match status" value="1"/>
</dbReference>
<comment type="caution">
    <text evidence="5">The sequence shown here is derived from an EMBL/GenBank/DDBJ whole genome shotgun (WGS) entry which is preliminary data.</text>
</comment>
<dbReference type="OrthoDB" id="5963387at2759"/>
<dbReference type="InterPro" id="IPR001589">
    <property type="entry name" value="Actinin_actin-bd_CS"/>
</dbReference>
<evidence type="ECO:0000256" key="3">
    <source>
        <dbReference type="SAM" id="Coils"/>
    </source>
</evidence>
<proteinExistence type="predicted"/>
<feature type="domain" description="Calponin-homology (CH)" evidence="4">
    <location>
        <begin position="74"/>
        <end position="179"/>
    </location>
</feature>
<feature type="domain" description="Calponin-homology (CH)" evidence="4">
    <location>
        <begin position="196"/>
        <end position="302"/>
    </location>
</feature>
<dbReference type="SUPFAM" id="SSF46966">
    <property type="entry name" value="Spectrin repeat"/>
    <property type="match status" value="3"/>
</dbReference>
<name>A0A3M6UY13_POCDA</name>
<evidence type="ECO:0000313" key="6">
    <source>
        <dbReference type="Proteomes" id="UP000275408"/>
    </source>
</evidence>
<dbReference type="Pfam" id="PF00435">
    <property type="entry name" value="Spectrin"/>
    <property type="match status" value="1"/>
</dbReference>
<accession>A0A3M6UY13</accession>
<dbReference type="InterPro" id="IPR002017">
    <property type="entry name" value="Spectrin_repeat"/>
</dbReference>
<dbReference type="SUPFAM" id="SSF47576">
    <property type="entry name" value="Calponin-homology domain, CH-domain"/>
    <property type="match status" value="1"/>
</dbReference>
<organism evidence="5 6">
    <name type="scientific">Pocillopora damicornis</name>
    <name type="common">Cauliflower coral</name>
    <name type="synonym">Millepora damicornis</name>
    <dbReference type="NCBI Taxonomy" id="46731"/>
    <lineage>
        <taxon>Eukaryota</taxon>
        <taxon>Metazoa</taxon>
        <taxon>Cnidaria</taxon>
        <taxon>Anthozoa</taxon>
        <taxon>Hexacorallia</taxon>
        <taxon>Scleractinia</taxon>
        <taxon>Astrocoeniina</taxon>
        <taxon>Pocilloporidae</taxon>
        <taxon>Pocillopora</taxon>
    </lineage>
</organism>
<feature type="coiled-coil region" evidence="3">
    <location>
        <begin position="598"/>
        <end position="635"/>
    </location>
</feature>
<dbReference type="PANTHER" id="PTHR11915">
    <property type="entry name" value="SPECTRIN/FILAMIN RELATED CYTOSKELETAL PROTEIN"/>
    <property type="match status" value="1"/>
</dbReference>
<evidence type="ECO:0000256" key="1">
    <source>
        <dbReference type="ARBA" id="ARBA00022737"/>
    </source>
</evidence>